<dbReference type="AlphaFoldDB" id="A0A418SKI4"/>
<protein>
    <submittedName>
        <fullName evidence="1">Uncharacterized protein</fullName>
    </submittedName>
</protein>
<accession>A0A418SKI4</accession>
<reference evidence="1 2" key="1">
    <citation type="submission" date="2020-08" db="EMBL/GenBank/DDBJ databases">
        <title>Genome sequence of Rhodobacteraceae bacterium Lw-13e.</title>
        <authorList>
            <person name="Poehlein A."/>
            <person name="Wolter L."/>
            <person name="Daniel R."/>
            <person name="Brinkhoff T."/>
        </authorList>
    </citation>
    <scope>NUCLEOTIDE SEQUENCE [LARGE SCALE GENOMIC DNA]</scope>
    <source>
        <strain evidence="1 2">Lw-13e</strain>
    </source>
</reference>
<dbReference type="RefSeq" id="WP_119837867.1">
    <property type="nucleotide sequence ID" value="NZ_CP060436.1"/>
</dbReference>
<keyword evidence="2" id="KW-1185">Reference proteome</keyword>
<proteinExistence type="predicted"/>
<dbReference type="OrthoDB" id="7875742at2"/>
<sequence length="193" mass="20008">MATRDPNIEKLGLQPADRDAVFVLAADPEAPAMAALLAPERLEGGTGPTLARLLGLPETEAGAVDLINPSDLEGVGLATYLIDGMGLEAKSVNADRATLEALQGPVVLLRPRFLEGEPRILQMSRGLSLVGRYDAPRQPIGLTPLRAVAASGIGGPTSVPPAGPTPRSMAWLAMLVLGIGMVLALLALGLWLL</sequence>
<evidence type="ECO:0000313" key="2">
    <source>
        <dbReference type="Proteomes" id="UP000283786"/>
    </source>
</evidence>
<organism evidence="1 2">
    <name type="scientific">Pseudooceanicola algae</name>
    <dbReference type="NCBI Taxonomy" id="1537215"/>
    <lineage>
        <taxon>Bacteria</taxon>
        <taxon>Pseudomonadati</taxon>
        <taxon>Pseudomonadota</taxon>
        <taxon>Alphaproteobacteria</taxon>
        <taxon>Rhodobacterales</taxon>
        <taxon>Paracoccaceae</taxon>
        <taxon>Pseudooceanicola</taxon>
    </lineage>
</organism>
<evidence type="ECO:0000313" key="1">
    <source>
        <dbReference type="EMBL" id="QPM90722.1"/>
    </source>
</evidence>
<gene>
    <name evidence="1" type="ORF">PSAL_019610</name>
</gene>
<dbReference type="EMBL" id="CP060436">
    <property type="protein sequence ID" value="QPM90722.1"/>
    <property type="molecule type" value="Genomic_DNA"/>
</dbReference>
<name>A0A418SKI4_9RHOB</name>
<dbReference type="KEGG" id="palw:PSAL_019610"/>
<dbReference type="Proteomes" id="UP000283786">
    <property type="component" value="Chromosome"/>
</dbReference>